<evidence type="ECO:0000259" key="6">
    <source>
        <dbReference type="PROSITE" id="PS50011"/>
    </source>
</evidence>
<keyword evidence="8" id="KW-1185">Reference proteome</keyword>
<dbReference type="GO" id="GO:0004674">
    <property type="term" value="F:protein serine/threonine kinase activity"/>
    <property type="evidence" value="ECO:0007669"/>
    <property type="project" value="UniProtKB-EC"/>
</dbReference>
<dbReference type="SMART" id="SM00220">
    <property type="entry name" value="S_TKc"/>
    <property type="match status" value="1"/>
</dbReference>
<proteinExistence type="predicted"/>
<name>R0KBQ6_EXST2</name>
<dbReference type="eggNOG" id="KOG0591">
    <property type="taxonomic scope" value="Eukaryota"/>
</dbReference>
<dbReference type="InterPro" id="IPR008271">
    <property type="entry name" value="Ser/Thr_kinase_AS"/>
</dbReference>
<protein>
    <recommendedName>
        <fullName evidence="1">non-specific serine/threonine protein kinase</fullName>
        <ecNumber evidence="1">2.7.11.1</ecNumber>
    </recommendedName>
</protein>
<dbReference type="GeneID" id="19402931"/>
<evidence type="ECO:0000256" key="4">
    <source>
        <dbReference type="ARBA" id="ARBA00022777"/>
    </source>
</evidence>
<accession>R0KBQ6</accession>
<dbReference type="SUPFAM" id="SSF56112">
    <property type="entry name" value="Protein kinase-like (PK-like)"/>
    <property type="match status" value="1"/>
</dbReference>
<reference evidence="7 8" key="2">
    <citation type="journal article" date="2013" name="PLoS Genet.">
        <title>Comparative genome structure, secondary metabolite, and effector coding capacity across Cochliobolus pathogens.</title>
        <authorList>
            <person name="Condon B.J."/>
            <person name="Leng Y."/>
            <person name="Wu D."/>
            <person name="Bushley K.E."/>
            <person name="Ohm R.A."/>
            <person name="Otillar R."/>
            <person name="Martin J."/>
            <person name="Schackwitz W."/>
            <person name="Grimwood J."/>
            <person name="MohdZainudin N."/>
            <person name="Xue C."/>
            <person name="Wang R."/>
            <person name="Manning V.A."/>
            <person name="Dhillon B."/>
            <person name="Tu Z.J."/>
            <person name="Steffenson B.J."/>
            <person name="Salamov A."/>
            <person name="Sun H."/>
            <person name="Lowry S."/>
            <person name="LaButti K."/>
            <person name="Han J."/>
            <person name="Copeland A."/>
            <person name="Lindquist E."/>
            <person name="Barry K."/>
            <person name="Schmutz J."/>
            <person name="Baker S.E."/>
            <person name="Ciuffetti L.M."/>
            <person name="Grigoriev I.V."/>
            <person name="Zhong S."/>
            <person name="Turgeon B.G."/>
        </authorList>
    </citation>
    <scope>NUCLEOTIDE SEQUENCE [LARGE SCALE GENOMIC DNA]</scope>
    <source>
        <strain evidence="8">28A</strain>
    </source>
</reference>
<dbReference type="Proteomes" id="UP000016935">
    <property type="component" value="Unassembled WGS sequence"/>
</dbReference>
<evidence type="ECO:0000256" key="2">
    <source>
        <dbReference type="ARBA" id="ARBA00022679"/>
    </source>
</evidence>
<dbReference type="EMBL" id="KB908493">
    <property type="protein sequence ID" value="EOA90378.1"/>
    <property type="molecule type" value="Genomic_DNA"/>
</dbReference>
<dbReference type="InterPro" id="IPR050660">
    <property type="entry name" value="NEK_Ser/Thr_kinase"/>
</dbReference>
<evidence type="ECO:0000256" key="1">
    <source>
        <dbReference type="ARBA" id="ARBA00012513"/>
    </source>
</evidence>
<gene>
    <name evidence="7" type="ORF">SETTUDRAFT_25648</name>
</gene>
<evidence type="ECO:0000313" key="7">
    <source>
        <dbReference type="EMBL" id="EOA90378.1"/>
    </source>
</evidence>
<dbReference type="HOGENOM" id="CLU_457803_0_0_1"/>
<dbReference type="PROSITE" id="PS50011">
    <property type="entry name" value="PROTEIN_KINASE_DOM"/>
    <property type="match status" value="1"/>
</dbReference>
<dbReference type="RefSeq" id="XP_008021844.1">
    <property type="nucleotide sequence ID" value="XM_008023653.1"/>
</dbReference>
<dbReference type="Gene3D" id="1.10.510.10">
    <property type="entry name" value="Transferase(Phosphotransferase) domain 1"/>
    <property type="match status" value="1"/>
</dbReference>
<dbReference type="STRING" id="671987.R0KBQ6"/>
<organism evidence="7 8">
    <name type="scientific">Exserohilum turcicum (strain 28A)</name>
    <name type="common">Northern leaf blight fungus</name>
    <name type="synonym">Setosphaeria turcica</name>
    <dbReference type="NCBI Taxonomy" id="671987"/>
    <lineage>
        <taxon>Eukaryota</taxon>
        <taxon>Fungi</taxon>
        <taxon>Dikarya</taxon>
        <taxon>Ascomycota</taxon>
        <taxon>Pezizomycotina</taxon>
        <taxon>Dothideomycetes</taxon>
        <taxon>Pleosporomycetidae</taxon>
        <taxon>Pleosporales</taxon>
        <taxon>Pleosporineae</taxon>
        <taxon>Pleosporaceae</taxon>
        <taxon>Exserohilum</taxon>
    </lineage>
</organism>
<evidence type="ECO:0000256" key="3">
    <source>
        <dbReference type="ARBA" id="ARBA00022741"/>
    </source>
</evidence>
<sequence length="594" mass="68616">MVKGPPYSDGLPYLKRSFERWCSTNRPAWTPSEIKWTAITLWHGVPEIQTEYRRKVGKKFTYPMYRPDLVPANPWSEQDAQSAKTNGSLPLLHGVIPSPPPIPPGFGPIAPIQAPAPVIQGRPRNAFPFDFWPSKPWDTEPSDDASLAAGISARPISKGMDHQALWQSTHPFMWPPQDQKDWRNGRFLEAGGHGFTQLWYQVDETNSIIQRMVVKESRPQPRYWRDPVQWRDQKPREIYMHQLIDGNREAGSGTNHENLIEHYGYRLMMEQRRYRVFLNYYEGGDLEQALRDHSKATICRLERLGPDEPVPSGWEWDDTHLCYRENGELPEIISERLIWKIISDIVTGCQILHYGQPSQNGVQVLKPEWKPITHCDLKLDNIFILPPEKEPRFGEDESEFPTFVIGDLGNAFTAMEHTDPLSSENPHEYVMRIRFERLPPELQFLMMGDAERPGPVPIAEKSDVWLIGSILYYLLSNLTRNGQGPCRFVPNTEFDYDFFAGRNGDLGPTHDGALNPFQPRECFQTFHRYSPELQQLAASCLTWKPHERPSLLEMRTMIDSFLASRPDVAADRRIRPLVVEREKVFAVGQYFQKQ</sequence>
<evidence type="ECO:0000313" key="8">
    <source>
        <dbReference type="Proteomes" id="UP000016935"/>
    </source>
</evidence>
<dbReference type="EC" id="2.7.11.1" evidence="1"/>
<dbReference type="InterPro" id="IPR000719">
    <property type="entry name" value="Prot_kinase_dom"/>
</dbReference>
<dbReference type="AlphaFoldDB" id="R0KBQ6"/>
<feature type="domain" description="Protein kinase" evidence="6">
    <location>
        <begin position="182"/>
        <end position="562"/>
    </location>
</feature>
<dbReference type="PROSITE" id="PS00108">
    <property type="entry name" value="PROTEIN_KINASE_ST"/>
    <property type="match status" value="1"/>
</dbReference>
<dbReference type="InterPro" id="IPR011009">
    <property type="entry name" value="Kinase-like_dom_sf"/>
</dbReference>
<keyword evidence="4" id="KW-0418">Kinase</keyword>
<keyword evidence="3" id="KW-0547">Nucleotide-binding</keyword>
<keyword evidence="5" id="KW-0067">ATP-binding</keyword>
<dbReference type="PANTHER" id="PTHR43671:SF13">
    <property type="entry name" value="SERINE_THREONINE-PROTEIN KINASE NEK2"/>
    <property type="match status" value="1"/>
</dbReference>
<dbReference type="GO" id="GO:0005524">
    <property type="term" value="F:ATP binding"/>
    <property type="evidence" value="ECO:0007669"/>
    <property type="project" value="UniProtKB-KW"/>
</dbReference>
<dbReference type="OrthoDB" id="1431934at2759"/>
<dbReference type="PANTHER" id="PTHR43671">
    <property type="entry name" value="SERINE/THREONINE-PROTEIN KINASE NEK"/>
    <property type="match status" value="1"/>
</dbReference>
<keyword evidence="2" id="KW-0808">Transferase</keyword>
<reference evidence="7 8" key="1">
    <citation type="journal article" date="2012" name="PLoS Pathog.">
        <title>Diverse lifestyles and strategies of plant pathogenesis encoded in the genomes of eighteen Dothideomycetes fungi.</title>
        <authorList>
            <person name="Ohm R.A."/>
            <person name="Feau N."/>
            <person name="Henrissat B."/>
            <person name="Schoch C.L."/>
            <person name="Horwitz B.A."/>
            <person name="Barry K.W."/>
            <person name="Condon B.J."/>
            <person name="Copeland A.C."/>
            <person name="Dhillon B."/>
            <person name="Glaser F."/>
            <person name="Hesse C.N."/>
            <person name="Kosti I."/>
            <person name="LaButti K."/>
            <person name="Lindquist E.A."/>
            <person name="Lucas S."/>
            <person name="Salamov A.A."/>
            <person name="Bradshaw R.E."/>
            <person name="Ciuffetti L."/>
            <person name="Hamelin R.C."/>
            <person name="Kema G.H.J."/>
            <person name="Lawrence C."/>
            <person name="Scott J.A."/>
            <person name="Spatafora J.W."/>
            <person name="Turgeon B.G."/>
            <person name="de Wit P.J.G.M."/>
            <person name="Zhong S."/>
            <person name="Goodwin S.B."/>
            <person name="Grigoriev I.V."/>
        </authorList>
    </citation>
    <scope>NUCLEOTIDE SEQUENCE [LARGE SCALE GENOMIC DNA]</scope>
    <source>
        <strain evidence="8">28A</strain>
    </source>
</reference>
<evidence type="ECO:0000256" key="5">
    <source>
        <dbReference type="ARBA" id="ARBA00022840"/>
    </source>
</evidence>